<dbReference type="SUPFAM" id="SSF111369">
    <property type="entry name" value="HlyD-like secretion proteins"/>
    <property type="match status" value="1"/>
</dbReference>
<dbReference type="InterPro" id="IPR021647">
    <property type="entry name" value="CusF_Ec"/>
</dbReference>
<evidence type="ECO:0000313" key="8">
    <source>
        <dbReference type="EMBL" id="QSP95736.1"/>
    </source>
</evidence>
<dbReference type="Pfam" id="PF25954">
    <property type="entry name" value="Beta-barrel_RND_2"/>
    <property type="match status" value="1"/>
</dbReference>
<accession>A0ABX7MTS6</accession>
<feature type="domain" description="CzcB-like C-terminal circularly permuted SH3-like" evidence="7">
    <location>
        <begin position="329"/>
        <end position="387"/>
    </location>
</feature>
<dbReference type="PANTHER" id="PTHR30097:SF15">
    <property type="entry name" value="CATION EFFLUX SYSTEM PROTEIN CUSB"/>
    <property type="match status" value="1"/>
</dbReference>
<protein>
    <submittedName>
        <fullName evidence="8">Efflux RND transporter periplasmic adaptor subunit</fullName>
    </submittedName>
</protein>
<dbReference type="Pfam" id="PF11604">
    <property type="entry name" value="CusF_Ec"/>
    <property type="match status" value="2"/>
</dbReference>
<dbReference type="Pfam" id="PF19335">
    <property type="entry name" value="HMBD"/>
    <property type="match status" value="1"/>
</dbReference>
<evidence type="ECO:0000259" key="4">
    <source>
        <dbReference type="Pfam" id="PF25869"/>
    </source>
</evidence>
<dbReference type="Gene3D" id="2.40.30.170">
    <property type="match status" value="1"/>
</dbReference>
<dbReference type="InterPro" id="IPR042230">
    <property type="entry name" value="CusF_sf"/>
</dbReference>
<dbReference type="Gene3D" id="2.40.420.20">
    <property type="match status" value="1"/>
</dbReference>
<dbReference type="Proteomes" id="UP000663555">
    <property type="component" value="Chromosome"/>
</dbReference>
<dbReference type="InterPro" id="IPR058649">
    <property type="entry name" value="CzcB_C"/>
</dbReference>
<dbReference type="Pfam" id="PF25869">
    <property type="entry name" value="3HB_CusB"/>
    <property type="match status" value="1"/>
</dbReference>
<reference evidence="8 9" key="1">
    <citation type="submission" date="2021-03" db="EMBL/GenBank/DDBJ databases">
        <title>Genome sequencing of Marinobacter sp. LPB0319.</title>
        <authorList>
            <person name="Kim J."/>
        </authorList>
    </citation>
    <scope>NUCLEOTIDE SEQUENCE [LARGE SCALE GENOMIC DNA]</scope>
    <source>
        <strain evidence="8 9">LPB0319</strain>
    </source>
</reference>
<keyword evidence="2" id="KW-0813">Transport</keyword>
<evidence type="ECO:0000256" key="1">
    <source>
        <dbReference type="ARBA" id="ARBA00009477"/>
    </source>
</evidence>
<dbReference type="RefSeq" id="WP_206644973.1">
    <property type="nucleotide sequence ID" value="NZ_CP071247.1"/>
</dbReference>
<dbReference type="Gene3D" id="2.40.50.320">
    <property type="entry name" value="Copper binding periplasmic protein CusF"/>
    <property type="match status" value="2"/>
</dbReference>
<dbReference type="EMBL" id="CP071247">
    <property type="protein sequence ID" value="QSP95736.1"/>
    <property type="molecule type" value="Genomic_DNA"/>
</dbReference>
<dbReference type="InterPro" id="IPR051909">
    <property type="entry name" value="MFP_Cation_Efflux"/>
</dbReference>
<comment type="similarity">
    <text evidence="1">Belongs to the membrane fusion protein (MFP) (TC 8.A.1) family.</text>
</comment>
<evidence type="ECO:0000259" key="3">
    <source>
        <dbReference type="Pfam" id="PF19335"/>
    </source>
</evidence>
<dbReference type="InterPro" id="IPR058790">
    <property type="entry name" value="BSH_CusB"/>
</dbReference>
<name>A0ABX7MTS6_9GAMM</name>
<dbReference type="InterPro" id="IPR045800">
    <property type="entry name" value="HMBD"/>
</dbReference>
<feature type="domain" description="CusB-like three alpha-helical bundle" evidence="4">
    <location>
        <begin position="159"/>
        <end position="206"/>
    </location>
</feature>
<keyword evidence="9" id="KW-1185">Reference proteome</keyword>
<feature type="domain" description="Heavy metal binding" evidence="3">
    <location>
        <begin position="45"/>
        <end position="71"/>
    </location>
</feature>
<dbReference type="Gene3D" id="6.10.140.730">
    <property type="match status" value="1"/>
</dbReference>
<feature type="domain" description="CusB-like beta-barrel" evidence="6">
    <location>
        <begin position="244"/>
        <end position="320"/>
    </location>
</feature>
<dbReference type="InterPro" id="IPR058792">
    <property type="entry name" value="Beta-barrel_RND_2"/>
</dbReference>
<gene>
    <name evidence="8" type="ORF">LPB19_04805</name>
</gene>
<evidence type="ECO:0000259" key="5">
    <source>
        <dbReference type="Pfam" id="PF25919"/>
    </source>
</evidence>
<dbReference type="NCBIfam" id="TIGR01730">
    <property type="entry name" value="RND_mfp"/>
    <property type="match status" value="1"/>
</dbReference>
<dbReference type="Pfam" id="PF25919">
    <property type="entry name" value="BSH_CusB"/>
    <property type="match status" value="1"/>
</dbReference>
<sequence length="573" mass="63535">MQRIVMALVLVAIAFAAGWWARPLWTSTDASAVESDANAQAEPLYWVAPMDPNYRRDKPGKSPMGMDLVPVYEEDQGGSDDGGVTIAPRIVSSLGVRIAEATEGALELPIETVGRVMYDEDQLVHVHSRVSGWVEKLQITATGDPVSKGTTLMELYSPDLVYAQEEFLLARRMNDPRMKRSARNKLLVLGITERQVNELDRRGEATQRIRIEAPEGGFVSSLNIREGMFITPDTEVMAIGSLASVWVIGEVFERHAGLVEPGQAVEISVPAFPGESWTGEVDFIYPELDAQTRTLRVRIRVPNPDQRLRPNMFVDLRLNAPIGDNLLSIPREALIRDGRHPRVILSEGDGRFRPVPVSPGREVGDRVVVIEGLTAGQQVVTSAQFLIDSETNLDAALARLEEAEPEEPKPEQVEVGATVTGLMPEMGMIALEHEPIPAWDWPTMKMDFELADGVELPPLEVGDPVVVQIRDAGDWTYIIEGIEAAGASSATEQTTPERVVEATGEVREVIAGPRLVTVVHDPIPEWQWPKMTMTFEVAEDVDFDQLTANQRIEFRLRETEQGDYRLESFQPLK</sequence>
<proteinExistence type="inferred from homology"/>
<feature type="domain" description="CusB-like barrel-sandwich hybrid" evidence="5">
    <location>
        <begin position="124"/>
        <end position="239"/>
    </location>
</feature>
<organism evidence="8 9">
    <name type="scientific">Marinobacter salinisoli</name>
    <dbReference type="NCBI Taxonomy" id="2769486"/>
    <lineage>
        <taxon>Bacteria</taxon>
        <taxon>Pseudomonadati</taxon>
        <taxon>Pseudomonadota</taxon>
        <taxon>Gammaproteobacteria</taxon>
        <taxon>Pseudomonadales</taxon>
        <taxon>Marinobacteraceae</taxon>
        <taxon>Marinobacter</taxon>
    </lineage>
</organism>
<dbReference type="Pfam" id="PF25975">
    <property type="entry name" value="CzcB_C"/>
    <property type="match status" value="1"/>
</dbReference>
<evidence type="ECO:0000259" key="6">
    <source>
        <dbReference type="Pfam" id="PF25954"/>
    </source>
</evidence>
<evidence type="ECO:0000313" key="9">
    <source>
        <dbReference type="Proteomes" id="UP000663555"/>
    </source>
</evidence>
<evidence type="ECO:0000259" key="7">
    <source>
        <dbReference type="Pfam" id="PF25975"/>
    </source>
</evidence>
<dbReference type="PANTHER" id="PTHR30097">
    <property type="entry name" value="CATION EFFLUX SYSTEM PROTEIN CUSB"/>
    <property type="match status" value="1"/>
</dbReference>
<dbReference type="InterPro" id="IPR006143">
    <property type="entry name" value="RND_pump_MFP"/>
</dbReference>
<dbReference type="InterPro" id="IPR058791">
    <property type="entry name" value="3HB_CusB"/>
</dbReference>
<evidence type="ECO:0000256" key="2">
    <source>
        <dbReference type="ARBA" id="ARBA00022448"/>
    </source>
</evidence>